<evidence type="ECO:0000313" key="4">
    <source>
        <dbReference type="Proteomes" id="UP000322983"/>
    </source>
</evidence>
<accession>A0A510DWL0</accession>
<reference evidence="5" key="1">
    <citation type="submission" date="2018-09" db="EMBL/GenBank/DDBJ databases">
        <title>Complete Genome Sequencing of Sulfolobus sp. JCM 16834.</title>
        <authorList>
            <person name="Kato S."/>
            <person name="Itoh T."/>
            <person name="Ohkuma M."/>
        </authorList>
    </citation>
    <scope>NUCLEOTIDE SEQUENCE [LARGE SCALE GENOMIC DNA]</scope>
    <source>
        <strain evidence="5">IC-007</strain>
    </source>
</reference>
<dbReference type="EMBL" id="AP018930">
    <property type="protein sequence ID" value="BBG27362.1"/>
    <property type="molecule type" value="Genomic_DNA"/>
</dbReference>
<dbReference type="Proteomes" id="UP000325030">
    <property type="component" value="Chromosome"/>
</dbReference>
<dbReference type="KEGG" id="step:IC006_1901"/>
<gene>
    <name evidence="2" type="ORF">IC006_1901</name>
    <name evidence="3" type="ORF">IC007_1909</name>
</gene>
<organism evidence="3 5">
    <name type="scientific">Sulfuracidifex tepidarius</name>
    <dbReference type="NCBI Taxonomy" id="1294262"/>
    <lineage>
        <taxon>Archaea</taxon>
        <taxon>Thermoproteota</taxon>
        <taxon>Thermoprotei</taxon>
        <taxon>Sulfolobales</taxon>
        <taxon>Sulfolobaceae</taxon>
        <taxon>Sulfuracidifex</taxon>
    </lineage>
</organism>
<dbReference type="Proteomes" id="UP000322983">
    <property type="component" value="Chromosome"/>
</dbReference>
<name>A0A510E4A7_9CREN</name>
<evidence type="ECO:0000313" key="3">
    <source>
        <dbReference type="EMBL" id="BBG27362.1"/>
    </source>
</evidence>
<protein>
    <submittedName>
        <fullName evidence="3">Uncharacterized protein</fullName>
    </submittedName>
</protein>
<accession>A0A510E4A7</accession>
<keyword evidence="4" id="KW-1185">Reference proteome</keyword>
<dbReference type="STRING" id="1294262.GCA_001316085_00101"/>
<evidence type="ECO:0000256" key="1">
    <source>
        <dbReference type="SAM" id="Coils"/>
    </source>
</evidence>
<dbReference type="RefSeq" id="WP_054844833.1">
    <property type="nucleotide sequence ID" value="NZ_AP018929.1"/>
</dbReference>
<keyword evidence="1" id="KW-0175">Coiled coil</keyword>
<evidence type="ECO:0000313" key="2">
    <source>
        <dbReference type="EMBL" id="BBG24574.1"/>
    </source>
</evidence>
<dbReference type="AlphaFoldDB" id="A0A510E4A7"/>
<dbReference type="EMBL" id="AP018929">
    <property type="protein sequence ID" value="BBG24574.1"/>
    <property type="molecule type" value="Genomic_DNA"/>
</dbReference>
<sequence length="142" mass="16336">MESDIEELRKFLENKISSLRKELELYEYLLSILESGYMPSIKGTKGTLEYIKNKRGEIVADVIYTPPVVKVIVKARQNISKVYITALSKILDSEKIISKIDYDINIDKDELREIIIRNVNNDIIFSKIKAGLQSILERATTQ</sequence>
<evidence type="ECO:0000313" key="5">
    <source>
        <dbReference type="Proteomes" id="UP000325030"/>
    </source>
</evidence>
<feature type="coiled-coil region" evidence="1">
    <location>
        <begin position="2"/>
        <end position="29"/>
    </location>
</feature>
<proteinExistence type="predicted"/>
<dbReference type="GeneID" id="41718243"/>
<dbReference type="OrthoDB" id="35722at2157"/>
<reference evidence="3 4" key="2">
    <citation type="journal article" date="2020" name="Int. J. Syst. Evol. Microbiol.">
        <title>Sulfuracidifex tepidarius gen. nov., sp. nov. and transfer of Sulfolobus metallicus Huber and Stetter 1992 to the genus Sulfuracidifex as Sulfuracidifex metallicus comb. nov.</title>
        <authorList>
            <person name="Itoh T."/>
            <person name="Miura T."/>
            <person name="Sakai H.D."/>
            <person name="Kato S."/>
            <person name="Ohkuma M."/>
            <person name="Takashina T."/>
        </authorList>
    </citation>
    <scope>NUCLEOTIDE SEQUENCE</scope>
    <source>
        <strain evidence="2 4">IC-006</strain>
        <strain evidence="3">IC-007</strain>
    </source>
</reference>